<sequence length="60" mass="7092">MEMNEQLLEVLKQTLQTLNEMNQKLDGIEKNTYDIDTQQQSLKKSMFTLQRLVENDNFIG</sequence>
<evidence type="ECO:0000256" key="1">
    <source>
        <dbReference type="SAM" id="Coils"/>
    </source>
</evidence>
<accession>A0ABQ6Z1K9</accession>
<reference evidence="2 3" key="1">
    <citation type="submission" date="2016-06" db="EMBL/GenBank/DDBJ databases">
        <title>Four novel species of enterococci isolated from chicken manure.</title>
        <authorList>
            <person name="Van Tyne D."/>
        </authorList>
    </citation>
    <scope>NUCLEOTIDE SEQUENCE [LARGE SCALE GENOMIC DNA]</scope>
    <source>
        <strain evidence="2 3">CU12B</strain>
    </source>
</reference>
<organism evidence="2 3">
    <name type="scientific">Candidatus Enterococcus willemsii</name>
    <dbReference type="NCBI Taxonomy" id="1857215"/>
    <lineage>
        <taxon>Bacteria</taxon>
        <taxon>Bacillati</taxon>
        <taxon>Bacillota</taxon>
        <taxon>Bacilli</taxon>
        <taxon>Lactobacillales</taxon>
        <taxon>Enterococcaceae</taxon>
        <taxon>Enterococcus</taxon>
    </lineage>
</organism>
<comment type="caution">
    <text evidence="2">The sequence shown here is derived from an EMBL/GenBank/DDBJ whole genome shotgun (WGS) entry which is preliminary data.</text>
</comment>
<evidence type="ECO:0000313" key="3">
    <source>
        <dbReference type="Proteomes" id="UP000782705"/>
    </source>
</evidence>
<dbReference type="EMBL" id="MAEL01000017">
    <property type="protein sequence ID" value="KAF1305349.1"/>
    <property type="molecule type" value="Genomic_DNA"/>
</dbReference>
<dbReference type="RefSeq" id="WP_161901306.1">
    <property type="nucleotide sequence ID" value="NZ_MAEL01000017.1"/>
</dbReference>
<gene>
    <name evidence="2" type="ORF">BAU17_13280</name>
</gene>
<proteinExistence type="predicted"/>
<feature type="coiled-coil region" evidence="1">
    <location>
        <begin position="1"/>
        <end position="31"/>
    </location>
</feature>
<dbReference type="Proteomes" id="UP000782705">
    <property type="component" value="Unassembled WGS sequence"/>
</dbReference>
<name>A0ABQ6Z1K9_9ENTE</name>
<evidence type="ECO:0008006" key="4">
    <source>
        <dbReference type="Google" id="ProtNLM"/>
    </source>
</evidence>
<keyword evidence="3" id="KW-1185">Reference proteome</keyword>
<protein>
    <recommendedName>
        <fullName evidence="4">Phage protein</fullName>
    </recommendedName>
</protein>
<evidence type="ECO:0000313" key="2">
    <source>
        <dbReference type="EMBL" id="KAF1305349.1"/>
    </source>
</evidence>
<keyword evidence="1" id="KW-0175">Coiled coil</keyword>